<evidence type="ECO:0000256" key="5">
    <source>
        <dbReference type="ARBA" id="ARBA00022833"/>
    </source>
</evidence>
<keyword evidence="11" id="KW-1185">Reference proteome</keyword>
<evidence type="ECO:0000259" key="8">
    <source>
        <dbReference type="Pfam" id="PF04690"/>
    </source>
</evidence>
<feature type="region of interest" description="Disordered" evidence="7">
    <location>
        <begin position="408"/>
        <end position="445"/>
    </location>
</feature>
<evidence type="ECO:0000256" key="1">
    <source>
        <dbReference type="ARBA" id="ARBA00004123"/>
    </source>
</evidence>
<evidence type="ECO:0000313" key="11">
    <source>
        <dbReference type="Proteomes" id="UP000289738"/>
    </source>
</evidence>
<dbReference type="CDD" id="cd00084">
    <property type="entry name" value="HMG-box_SF"/>
    <property type="match status" value="1"/>
</dbReference>
<dbReference type="GO" id="GO:0008270">
    <property type="term" value="F:zinc ion binding"/>
    <property type="evidence" value="ECO:0007669"/>
    <property type="project" value="UniProtKB-KW"/>
</dbReference>
<keyword evidence="3" id="KW-0479">Metal-binding</keyword>
<evidence type="ECO:0000313" key="10">
    <source>
        <dbReference type="EMBL" id="RYR72181.1"/>
    </source>
</evidence>
<organism evidence="10 11">
    <name type="scientific">Arachis hypogaea</name>
    <name type="common">Peanut</name>
    <dbReference type="NCBI Taxonomy" id="3818"/>
    <lineage>
        <taxon>Eukaryota</taxon>
        <taxon>Viridiplantae</taxon>
        <taxon>Streptophyta</taxon>
        <taxon>Embryophyta</taxon>
        <taxon>Tracheophyta</taxon>
        <taxon>Spermatophyta</taxon>
        <taxon>Magnoliopsida</taxon>
        <taxon>eudicotyledons</taxon>
        <taxon>Gunneridae</taxon>
        <taxon>Pentapetalae</taxon>
        <taxon>rosids</taxon>
        <taxon>fabids</taxon>
        <taxon>Fabales</taxon>
        <taxon>Fabaceae</taxon>
        <taxon>Papilionoideae</taxon>
        <taxon>50 kb inversion clade</taxon>
        <taxon>dalbergioids sensu lato</taxon>
        <taxon>Dalbergieae</taxon>
        <taxon>Pterocarpus clade</taxon>
        <taxon>Arachis</taxon>
    </lineage>
</organism>
<evidence type="ECO:0000259" key="9">
    <source>
        <dbReference type="Pfam" id="PF24868"/>
    </source>
</evidence>
<dbReference type="GO" id="GO:1902183">
    <property type="term" value="P:regulation of shoot apical meristem development"/>
    <property type="evidence" value="ECO:0007669"/>
    <property type="project" value="TreeGrafter"/>
</dbReference>
<dbReference type="AlphaFoldDB" id="A0A445E9Q6"/>
<proteinExistence type="inferred from homology"/>
<dbReference type="GO" id="GO:0010154">
    <property type="term" value="P:fruit development"/>
    <property type="evidence" value="ECO:0007669"/>
    <property type="project" value="TreeGrafter"/>
</dbReference>
<accession>A0A445E9Q6</accession>
<evidence type="ECO:0000256" key="2">
    <source>
        <dbReference type="ARBA" id="ARBA00010325"/>
    </source>
</evidence>
<sequence>MRDQNLELQESGWEELRKEARKIEGDLDVKLSSYAKLGTRFTQGQSPGYVDGSSPSLGSSRSWKSMEMEIQSLLEKLLDINDSMSRCAASAGPATSVTQKLARHRDILHEFTQLTSNNLADWYSPQEFRRIKGNINSMREHAELLSSVRDDITDIKTSGSMSPRNQLLRERAAIHGSISHIDDVISQAQATRAVLGSQRALFGDVQGKVKLLGDKFPKEALKGYPYSVGSNCSLYVVHHHLLAFKREDQIHRKFICLISLFSPHSLTHSLITDQSIPSIKSEKENRKERKQERRIKIINIMSASSTSSFSPDQQQQLSSNTDQLCYVHCNFCDTVLAVSVPCTSLFKTVTVRCGHCTNLLSVNMRGLLLPSSNQLHLPHSFFTPQNLLEEIRNAPSSNMMMNHHQLPNPNDLMMSNIRGGSIDQETPKPTPPAARPPEKRQRVPSAYNRFIKDEIQRIKAGNPDISHREAFSAAAKNWAHFPHIHFGLMPDHQPVKKANVRQEAEDVLMKDGFFSPANVGVSPY</sequence>
<evidence type="ECO:0000256" key="4">
    <source>
        <dbReference type="ARBA" id="ARBA00022771"/>
    </source>
</evidence>
<protein>
    <submittedName>
        <fullName evidence="10">Uncharacterized protein</fullName>
    </submittedName>
</protein>
<comment type="subcellular location">
    <subcellularLocation>
        <location evidence="1">Nucleus</location>
    </subcellularLocation>
</comment>
<dbReference type="PANTHER" id="PTHR31675:SF0">
    <property type="entry name" value="AXIAL REGULATOR YABBY 1"/>
    <property type="match status" value="1"/>
</dbReference>
<dbReference type="GO" id="GO:0010158">
    <property type="term" value="P:abaxial cell fate specification"/>
    <property type="evidence" value="ECO:0007669"/>
    <property type="project" value="TreeGrafter"/>
</dbReference>
<dbReference type="GO" id="GO:2000024">
    <property type="term" value="P:regulation of leaf development"/>
    <property type="evidence" value="ECO:0007669"/>
    <property type="project" value="TreeGrafter"/>
</dbReference>
<gene>
    <name evidence="10" type="ORF">Ahy_A02g006391</name>
</gene>
<dbReference type="Pfam" id="PF12352">
    <property type="entry name" value="V-SNARE_C"/>
    <property type="match status" value="1"/>
</dbReference>
<dbReference type="InterPro" id="IPR056775">
    <property type="entry name" value="YABBY_C"/>
</dbReference>
<dbReference type="InterPro" id="IPR006780">
    <property type="entry name" value="YABBY"/>
</dbReference>
<dbReference type="FunFam" id="1.10.30.10:FF:000047">
    <property type="entry name" value="Axial regulator YABBY"/>
    <property type="match status" value="1"/>
</dbReference>
<comment type="similarity">
    <text evidence="2">Belongs to the YABBY family.</text>
</comment>
<evidence type="ECO:0000256" key="3">
    <source>
        <dbReference type="ARBA" id="ARBA00022723"/>
    </source>
</evidence>
<feature type="domain" description="YABBY protein C-terminal" evidence="8">
    <location>
        <begin position="429"/>
        <end position="487"/>
    </location>
</feature>
<keyword evidence="6" id="KW-0539">Nucleus</keyword>
<keyword evidence="5" id="KW-0862">Zinc</keyword>
<feature type="domain" description="YABBY N-terminal" evidence="9">
    <location>
        <begin position="321"/>
        <end position="373"/>
    </location>
</feature>
<dbReference type="Proteomes" id="UP000289738">
    <property type="component" value="Chromosome A02"/>
</dbReference>
<dbReference type="Gene3D" id="1.10.30.10">
    <property type="entry name" value="High mobility group box domain"/>
    <property type="match status" value="1"/>
</dbReference>
<dbReference type="InterPro" id="IPR056776">
    <property type="entry name" value="YABBY_N"/>
</dbReference>
<dbReference type="PANTHER" id="PTHR31675">
    <property type="entry name" value="PROTEIN YABBY 6-RELATED"/>
    <property type="match status" value="1"/>
</dbReference>
<evidence type="ECO:0000256" key="7">
    <source>
        <dbReference type="SAM" id="MobiDB-lite"/>
    </source>
</evidence>
<dbReference type="Pfam" id="PF24868">
    <property type="entry name" value="YABBY_N"/>
    <property type="match status" value="1"/>
</dbReference>
<name>A0A445E9Q6_ARAHY</name>
<dbReference type="EMBL" id="SDMP01000002">
    <property type="protein sequence ID" value="RYR72181.1"/>
    <property type="molecule type" value="Genomic_DNA"/>
</dbReference>
<reference evidence="10 11" key="1">
    <citation type="submission" date="2019-01" db="EMBL/GenBank/DDBJ databases">
        <title>Sequencing of cultivated peanut Arachis hypogaea provides insights into genome evolution and oil improvement.</title>
        <authorList>
            <person name="Chen X."/>
        </authorList>
    </citation>
    <scope>NUCLEOTIDE SEQUENCE [LARGE SCALE GENOMIC DNA]</scope>
    <source>
        <strain evidence="11">cv. Fuhuasheng</strain>
        <tissue evidence="10">Leaves</tissue>
    </source>
</reference>
<comment type="caution">
    <text evidence="10">The sequence shown here is derived from an EMBL/GenBank/DDBJ whole genome shotgun (WGS) entry which is preliminary data.</text>
</comment>
<dbReference type="Pfam" id="PF04690">
    <property type="entry name" value="YABBY"/>
    <property type="match status" value="1"/>
</dbReference>
<dbReference type="GO" id="GO:0000976">
    <property type="term" value="F:transcription cis-regulatory region binding"/>
    <property type="evidence" value="ECO:0007669"/>
    <property type="project" value="UniProtKB-ARBA"/>
</dbReference>
<evidence type="ECO:0000256" key="6">
    <source>
        <dbReference type="ARBA" id="ARBA00023242"/>
    </source>
</evidence>
<keyword evidence="4" id="KW-0863">Zinc-finger</keyword>
<dbReference type="InterPro" id="IPR036910">
    <property type="entry name" value="HMG_box_dom_sf"/>
</dbReference>
<dbReference type="GO" id="GO:0005634">
    <property type="term" value="C:nucleus"/>
    <property type="evidence" value="ECO:0007669"/>
    <property type="project" value="UniProtKB-SubCell"/>
</dbReference>
<dbReference type="SUPFAM" id="SSF47095">
    <property type="entry name" value="HMG-box"/>
    <property type="match status" value="1"/>
</dbReference>
<dbReference type="GO" id="GO:0009944">
    <property type="term" value="P:polarity specification of adaxial/abaxial axis"/>
    <property type="evidence" value="ECO:0007669"/>
    <property type="project" value="TreeGrafter"/>
</dbReference>